<comment type="caution">
    <text evidence="3">The sequence shown here is derived from an EMBL/GenBank/DDBJ whole genome shotgun (WGS) entry which is preliminary data.</text>
</comment>
<dbReference type="OrthoDB" id="1150046at2"/>
<feature type="domain" description="DUF5929" evidence="2">
    <location>
        <begin position="157"/>
        <end position="377"/>
    </location>
</feature>
<sequence>MINKRLLIKHLLAHNDENSFYDKKRKVDISHKEGKAKFLKHICALSNSNPKNNAYIVIGVEDEDNNIVGVDFFDDSKIQNLINAYLTSPPIVQYENIPFPHLPDDKVVGLVTIRPTGKLTSLRKNIWKYYGGSVFFRDGSMSMPKVFDIEIKDVNSKIVEAIENNAQNNIEHTLNGVFDFMNKRKDYNAKYKVFKEYFVLCWSGQKKVVKNETFFSRVDIELVNEQVRLFFSALDEVSIVYNEDSFKIVEYVNLGLQNKRKYYKLEETHIKFENNANYNIETKLLFEPPEFDKKVLHHIYNTNNTILSKLKKGIALTKNEEADLLNLPATYLICYLNLFHDAINKLKEAKPYLKQHNLKVYQLYKETMRILRKVKYS</sequence>
<reference evidence="4" key="1">
    <citation type="submission" date="2019-08" db="EMBL/GenBank/DDBJ databases">
        <title>Seonamhaeicola sediminis sp. nov., isolated from marine sediment.</title>
        <authorList>
            <person name="Cao W.R."/>
        </authorList>
    </citation>
    <scope>NUCLEOTIDE SEQUENCE [LARGE SCALE GENOMIC DNA]</scope>
    <source>
        <strain evidence="4">Gy8</strain>
    </source>
</reference>
<dbReference type="Proteomes" id="UP000321790">
    <property type="component" value="Unassembled WGS sequence"/>
</dbReference>
<feature type="domain" description="Schlafen AlbA-2" evidence="1">
    <location>
        <begin position="17"/>
        <end position="143"/>
    </location>
</feature>
<dbReference type="Pfam" id="PF19351">
    <property type="entry name" value="DUF5929"/>
    <property type="match status" value="1"/>
</dbReference>
<evidence type="ECO:0000259" key="1">
    <source>
        <dbReference type="Pfam" id="PF04326"/>
    </source>
</evidence>
<accession>A0A5C7AVZ9</accession>
<dbReference type="InterPro" id="IPR045973">
    <property type="entry name" value="DUF5929"/>
</dbReference>
<dbReference type="InterPro" id="IPR007421">
    <property type="entry name" value="Schlafen_AlbA_2_dom"/>
</dbReference>
<keyword evidence="3" id="KW-0067">ATP-binding</keyword>
<evidence type="ECO:0000313" key="3">
    <source>
        <dbReference type="EMBL" id="TXE12850.1"/>
    </source>
</evidence>
<gene>
    <name evidence="3" type="ORF">FUA26_03380</name>
</gene>
<organism evidence="3 4">
    <name type="scientific">Seonamhaeicola algicola</name>
    <dbReference type="NCBI Taxonomy" id="1719036"/>
    <lineage>
        <taxon>Bacteria</taxon>
        <taxon>Pseudomonadati</taxon>
        <taxon>Bacteroidota</taxon>
        <taxon>Flavobacteriia</taxon>
        <taxon>Flavobacteriales</taxon>
        <taxon>Flavobacteriaceae</taxon>
    </lineage>
</organism>
<name>A0A5C7AVZ9_9FLAO</name>
<dbReference type="InterPro" id="IPR038461">
    <property type="entry name" value="Schlafen_AlbA_2_dom_sf"/>
</dbReference>
<dbReference type="AlphaFoldDB" id="A0A5C7AVZ9"/>
<keyword evidence="4" id="KW-1185">Reference proteome</keyword>
<dbReference type="EMBL" id="VOSC01000012">
    <property type="protein sequence ID" value="TXE12850.1"/>
    <property type="molecule type" value="Genomic_DNA"/>
</dbReference>
<keyword evidence="3" id="KW-0547">Nucleotide-binding</keyword>
<dbReference type="Pfam" id="PF04326">
    <property type="entry name" value="SLFN_AlbA_2"/>
    <property type="match status" value="1"/>
</dbReference>
<proteinExistence type="predicted"/>
<dbReference type="GO" id="GO:0005524">
    <property type="term" value="F:ATP binding"/>
    <property type="evidence" value="ECO:0007669"/>
    <property type="project" value="UniProtKB-KW"/>
</dbReference>
<dbReference type="RefSeq" id="WP_147131562.1">
    <property type="nucleotide sequence ID" value="NZ_VOSC01000012.1"/>
</dbReference>
<dbReference type="Gene3D" id="3.30.950.30">
    <property type="entry name" value="Schlafen, AAA domain"/>
    <property type="match status" value="1"/>
</dbReference>
<protein>
    <submittedName>
        <fullName evidence="3">ATP-binding protein</fullName>
    </submittedName>
</protein>
<evidence type="ECO:0000259" key="2">
    <source>
        <dbReference type="Pfam" id="PF19351"/>
    </source>
</evidence>
<evidence type="ECO:0000313" key="4">
    <source>
        <dbReference type="Proteomes" id="UP000321790"/>
    </source>
</evidence>